<evidence type="ECO:0000313" key="4">
    <source>
        <dbReference type="Proteomes" id="UP000605992"/>
    </source>
</evidence>
<keyword evidence="2" id="KW-0812">Transmembrane</keyword>
<feature type="compositionally biased region" description="Pro residues" evidence="1">
    <location>
        <begin position="436"/>
        <end position="447"/>
    </location>
</feature>
<dbReference type="AlphaFoldDB" id="A0A8J3XUB2"/>
<keyword evidence="4" id="KW-1185">Reference proteome</keyword>
<evidence type="ECO:0000256" key="1">
    <source>
        <dbReference type="SAM" id="MobiDB-lite"/>
    </source>
</evidence>
<feature type="compositionally biased region" description="Low complexity" evidence="1">
    <location>
        <begin position="246"/>
        <end position="258"/>
    </location>
</feature>
<organism evidence="3 4">
    <name type="scientific">Planotetraspora thailandica</name>
    <dbReference type="NCBI Taxonomy" id="487172"/>
    <lineage>
        <taxon>Bacteria</taxon>
        <taxon>Bacillati</taxon>
        <taxon>Actinomycetota</taxon>
        <taxon>Actinomycetes</taxon>
        <taxon>Streptosporangiales</taxon>
        <taxon>Streptosporangiaceae</taxon>
        <taxon>Planotetraspora</taxon>
    </lineage>
</organism>
<dbReference type="EMBL" id="BOOR01000008">
    <property type="protein sequence ID" value="GII53074.1"/>
    <property type="molecule type" value="Genomic_DNA"/>
</dbReference>
<feature type="transmembrane region" description="Helical" evidence="2">
    <location>
        <begin position="660"/>
        <end position="681"/>
    </location>
</feature>
<feature type="region of interest" description="Disordered" evidence="1">
    <location>
        <begin position="413"/>
        <end position="458"/>
    </location>
</feature>
<feature type="compositionally biased region" description="Low complexity" evidence="1">
    <location>
        <begin position="594"/>
        <end position="615"/>
    </location>
</feature>
<feature type="region of interest" description="Disordered" evidence="1">
    <location>
        <begin position="689"/>
        <end position="713"/>
    </location>
</feature>
<sequence>MHADTLPAMRGQDSGSEHENDVAWTHREAEAPGSAAAATPPPSFGQSPVAADPPAWAPQDAPAYSWSSPPADLPDLDVPDESEETNEFRAITPFDTRPPGLTRAAPASPYATAAPGPSIPADAPRSGDDHGRHGSAEQPGGSPEGFPPPGQAAGHPVQTPEGERPSPAFQDAEHGNWPPPWTPPPNLEDRARPWGPMPGTDAPWQTAFSGADQPGQHARPDFDASSAYGSADTPSPSGAPDPAPHTPAHAAPSHADPAGEPAARESYTPAHAVYGAPVYGAPVFEAPVDETASPGASAPYGDPPAYGGPASYGEQPTHAEPPAYADRPAYGEPAYGEPAYGDAPAQPNASAQAEASAKAEEPVSGRPAEPGDVPVWPPLRSGGEETPAPDDRHIQHDVPSVDHEVAAVEVTGAGAGWPTRPGAPAFEDSQGSAGLVPPPPIADPTPAGPTAADPQPFAGYNDRLPDGIGAGPVITGTVVPNSAVPAEFPAGPAAMGDETPSGAGGVLDRWPAADGRSHDAGAVPWSRPEGTPGGPVQADDDAIAAAITPTSGFAQTGGHPPLRIEEPSGAEPPMPSSSPHPTPGQMPKAPTPQDPAQAPTTPFAFTPVTPPRAAAKTPASGFDSLGSPGPVTSPQAVITLPPAPPGDPAKSPSGMVKKTFLGAVAVIAIGAIGTAAFYAYAGQPPTAVPTAAPSASRAATEATPTASPSATRAAATILDSEKTDPRKLTLKEAFPVSKITLGGRTYRAVKVNITGDCSQAAAGAFATALKKGKCSRVLRATYVDSKKQYAVTTGIAVLPTKAAALTADQSKSLGSNQWFRGLNGTPDTASDRVTISGGYAAGMVWGRYIVFSYATYADGHTPDAKDRSLGPISSAFRDHTAEVIEKRVTG</sequence>
<comment type="caution">
    <text evidence="3">The sequence shown here is derived from an EMBL/GenBank/DDBJ whole genome shotgun (WGS) entry which is preliminary data.</text>
</comment>
<gene>
    <name evidence="3" type="ORF">Pth03_14630</name>
</gene>
<feature type="region of interest" description="Disordered" evidence="1">
    <location>
        <begin position="1"/>
        <end position="268"/>
    </location>
</feature>
<reference evidence="3" key="1">
    <citation type="submission" date="2021-01" db="EMBL/GenBank/DDBJ databases">
        <title>Whole genome shotgun sequence of Planotetraspora thailandica NBRC 104271.</title>
        <authorList>
            <person name="Komaki H."/>
            <person name="Tamura T."/>
        </authorList>
    </citation>
    <scope>NUCLEOTIDE SEQUENCE</scope>
    <source>
        <strain evidence="3">NBRC 104271</strain>
    </source>
</reference>
<feature type="region of interest" description="Disordered" evidence="1">
    <location>
        <begin position="288"/>
        <end position="396"/>
    </location>
</feature>
<keyword evidence="2" id="KW-0472">Membrane</keyword>
<feature type="compositionally biased region" description="Low complexity" evidence="1">
    <location>
        <begin position="292"/>
        <end position="313"/>
    </location>
</feature>
<feature type="compositionally biased region" description="Basic and acidic residues" evidence="1">
    <location>
        <begin position="15"/>
        <end position="30"/>
    </location>
</feature>
<name>A0A8J3XUB2_9ACTN</name>
<accession>A0A8J3XUB2</accession>
<feature type="compositionally biased region" description="Pro residues" evidence="1">
    <location>
        <begin position="177"/>
        <end position="186"/>
    </location>
</feature>
<evidence type="ECO:0000313" key="3">
    <source>
        <dbReference type="EMBL" id="GII53074.1"/>
    </source>
</evidence>
<feature type="region of interest" description="Disordered" evidence="1">
    <location>
        <begin position="551"/>
        <end position="651"/>
    </location>
</feature>
<dbReference type="Proteomes" id="UP000605992">
    <property type="component" value="Unassembled WGS sequence"/>
</dbReference>
<evidence type="ECO:0000256" key="2">
    <source>
        <dbReference type="SAM" id="Phobius"/>
    </source>
</evidence>
<feature type="compositionally biased region" description="Low complexity" evidence="1">
    <location>
        <begin position="48"/>
        <end position="63"/>
    </location>
</feature>
<keyword evidence="2" id="KW-1133">Transmembrane helix</keyword>
<feature type="compositionally biased region" description="Low complexity" evidence="1">
    <location>
        <begin position="343"/>
        <end position="356"/>
    </location>
</feature>
<protein>
    <submittedName>
        <fullName evidence="3">Uncharacterized protein</fullName>
    </submittedName>
</protein>
<proteinExistence type="predicted"/>
<feature type="compositionally biased region" description="Acidic residues" evidence="1">
    <location>
        <begin position="74"/>
        <end position="85"/>
    </location>
</feature>
<feature type="compositionally biased region" description="Basic and acidic residues" evidence="1">
    <location>
        <begin position="125"/>
        <end position="135"/>
    </location>
</feature>
<feature type="compositionally biased region" description="Pro residues" evidence="1">
    <location>
        <begin position="570"/>
        <end position="593"/>
    </location>
</feature>
<feature type="region of interest" description="Disordered" evidence="1">
    <location>
        <begin position="489"/>
        <end position="538"/>
    </location>
</feature>
<feature type="compositionally biased region" description="Low complexity" evidence="1">
    <location>
        <begin position="104"/>
        <end position="116"/>
    </location>
</feature>